<keyword evidence="5 7" id="KW-0560">Oxidoreductase</keyword>
<evidence type="ECO:0000256" key="1">
    <source>
        <dbReference type="ARBA" id="ARBA00004862"/>
    </source>
</evidence>
<name>A0A0P9CRB6_9BACL</name>
<dbReference type="OrthoDB" id="9801289at2"/>
<dbReference type="UniPathway" id="UPA00068">
    <property type="reaction ID" value="UER00108"/>
</dbReference>
<keyword evidence="11" id="KW-1185">Reference proteome</keyword>
<evidence type="ECO:0000256" key="8">
    <source>
        <dbReference type="PROSITE-ProRule" id="PRU10010"/>
    </source>
</evidence>
<dbReference type="InterPro" id="IPR023013">
    <property type="entry name" value="AGPR_AS"/>
</dbReference>
<evidence type="ECO:0000256" key="2">
    <source>
        <dbReference type="ARBA" id="ARBA00022571"/>
    </source>
</evidence>
<evidence type="ECO:0000259" key="9">
    <source>
        <dbReference type="SMART" id="SM00859"/>
    </source>
</evidence>
<dbReference type="NCBIfam" id="TIGR01850">
    <property type="entry name" value="argC"/>
    <property type="match status" value="1"/>
</dbReference>
<dbReference type="FunFam" id="3.30.360.10:FF:000014">
    <property type="entry name" value="N-acetyl-gamma-glutamyl-phosphate reductase"/>
    <property type="match status" value="1"/>
</dbReference>
<dbReference type="EC" id="1.2.1.38" evidence="7"/>
<dbReference type="GO" id="GO:0005737">
    <property type="term" value="C:cytoplasm"/>
    <property type="evidence" value="ECO:0007669"/>
    <property type="project" value="UniProtKB-SubCell"/>
</dbReference>
<evidence type="ECO:0000256" key="3">
    <source>
        <dbReference type="ARBA" id="ARBA00022605"/>
    </source>
</evidence>
<keyword evidence="7" id="KW-0963">Cytoplasm</keyword>
<keyword evidence="4 7" id="KW-0521">NADP</keyword>
<dbReference type="PROSITE" id="PS01224">
    <property type="entry name" value="ARGC"/>
    <property type="match status" value="1"/>
</dbReference>
<comment type="subcellular location">
    <subcellularLocation>
        <location evidence="7">Cytoplasm</location>
    </subcellularLocation>
</comment>
<dbReference type="SMART" id="SM00859">
    <property type="entry name" value="Semialdhyde_dh"/>
    <property type="match status" value="1"/>
</dbReference>
<dbReference type="PANTHER" id="PTHR32338">
    <property type="entry name" value="N-ACETYL-GAMMA-GLUTAMYL-PHOSPHATE REDUCTASE, CHLOROPLASTIC-RELATED-RELATED"/>
    <property type="match status" value="1"/>
</dbReference>
<dbReference type="Pfam" id="PF01118">
    <property type="entry name" value="Semialdhyde_dh"/>
    <property type="match status" value="1"/>
</dbReference>
<evidence type="ECO:0000313" key="11">
    <source>
        <dbReference type="Proteomes" id="UP000050482"/>
    </source>
</evidence>
<proteinExistence type="inferred from homology"/>
<evidence type="ECO:0000256" key="7">
    <source>
        <dbReference type="HAMAP-Rule" id="MF_00150"/>
    </source>
</evidence>
<evidence type="ECO:0000313" key="10">
    <source>
        <dbReference type="EMBL" id="KPV45394.1"/>
    </source>
</evidence>
<keyword evidence="3 7" id="KW-0028">Amino-acid biosynthesis</keyword>
<dbReference type="CDD" id="cd17895">
    <property type="entry name" value="AGPR_1_N"/>
    <property type="match status" value="1"/>
</dbReference>
<dbReference type="GO" id="GO:0006526">
    <property type="term" value="P:L-arginine biosynthetic process"/>
    <property type="evidence" value="ECO:0007669"/>
    <property type="project" value="UniProtKB-UniRule"/>
</dbReference>
<dbReference type="Pfam" id="PF22698">
    <property type="entry name" value="Semialdhyde_dhC_1"/>
    <property type="match status" value="1"/>
</dbReference>
<dbReference type="HAMAP" id="MF_00150">
    <property type="entry name" value="ArgC_type1"/>
    <property type="match status" value="1"/>
</dbReference>
<comment type="function">
    <text evidence="7">Catalyzes the NADPH-dependent reduction of N-acetyl-5-glutamyl phosphate to yield N-acetyl-L-glutamate 5-semialdehyde.</text>
</comment>
<dbReference type="GO" id="GO:0051287">
    <property type="term" value="F:NAD binding"/>
    <property type="evidence" value="ECO:0007669"/>
    <property type="project" value="InterPro"/>
</dbReference>
<sequence length="343" mass="36729">MTEKIRVGIVGATGYSGQELIRLLLSHPGVELTYLAATSDAGETADLLPQVTGTVLPSIVGYRQEDCVRACEVAFVALPSGAAGRIAGELWGGGLKVIDLSGDLRLNAEAYREWYGKSPAPKRYLDSAVYGLSEWNREEISQATLVSNPGCYATAILLGLLPLAKAGLLQGQLVTVDAKSGVSGAGRSPKFENQLAQLADNFVPYKIGQHQHTPEVEQQLGNGTKLLLTTQLLPITRGIYACAYVRWPELASIASVREIYQAAYGDEPYVHLLPEGVVPQLKSVRGSNSCHLQVHLDERTHTLMVFSALDNLVKGAAGQAVQNLNLMYAFPPTAGLSPFGFAP</sequence>
<dbReference type="STRING" id="471514.AN477_02645"/>
<dbReference type="Proteomes" id="UP000050482">
    <property type="component" value="Unassembled WGS sequence"/>
</dbReference>
<dbReference type="InterPro" id="IPR050085">
    <property type="entry name" value="AGPR"/>
</dbReference>
<evidence type="ECO:0000256" key="4">
    <source>
        <dbReference type="ARBA" id="ARBA00022857"/>
    </source>
</evidence>
<feature type="active site" evidence="7 8">
    <location>
        <position position="151"/>
    </location>
</feature>
<comment type="similarity">
    <text evidence="7">Belongs to the NAGSA dehydrogenase family. Type 1 subfamily.</text>
</comment>
<dbReference type="InterPro" id="IPR036291">
    <property type="entry name" value="NAD(P)-bd_dom_sf"/>
</dbReference>
<dbReference type="SUPFAM" id="SSF55347">
    <property type="entry name" value="Glyceraldehyde-3-phosphate dehydrogenase-like, C-terminal domain"/>
    <property type="match status" value="1"/>
</dbReference>
<dbReference type="CDD" id="cd23934">
    <property type="entry name" value="AGPR_1_C"/>
    <property type="match status" value="1"/>
</dbReference>
<dbReference type="PATRIC" id="fig|471514.4.peg.2859"/>
<dbReference type="AlphaFoldDB" id="A0A0P9CRB6"/>
<dbReference type="EMBL" id="LJCO01000011">
    <property type="protein sequence ID" value="KPV45394.1"/>
    <property type="molecule type" value="Genomic_DNA"/>
</dbReference>
<dbReference type="InterPro" id="IPR058924">
    <property type="entry name" value="AGPR_dimerisation_dom"/>
</dbReference>
<dbReference type="GO" id="GO:0003942">
    <property type="term" value="F:N-acetyl-gamma-glutamyl-phosphate reductase activity"/>
    <property type="evidence" value="ECO:0007669"/>
    <property type="project" value="UniProtKB-UniRule"/>
</dbReference>
<dbReference type="Gene3D" id="3.30.360.10">
    <property type="entry name" value="Dihydrodipicolinate Reductase, domain 2"/>
    <property type="match status" value="1"/>
</dbReference>
<gene>
    <name evidence="7" type="primary">argC</name>
    <name evidence="10" type="ORF">AN477_02645</name>
</gene>
<reference evidence="10 11" key="1">
    <citation type="submission" date="2015-09" db="EMBL/GenBank/DDBJ databases">
        <title>Draft genome sequence of Alicyclobacillus ferrooxydans DSM 22381.</title>
        <authorList>
            <person name="Hemp J."/>
        </authorList>
    </citation>
    <scope>NUCLEOTIDE SEQUENCE [LARGE SCALE GENOMIC DNA]</scope>
    <source>
        <strain evidence="10 11">TC-34</strain>
    </source>
</reference>
<organism evidence="10 11">
    <name type="scientific">Alicyclobacillus ferrooxydans</name>
    <dbReference type="NCBI Taxonomy" id="471514"/>
    <lineage>
        <taxon>Bacteria</taxon>
        <taxon>Bacillati</taxon>
        <taxon>Bacillota</taxon>
        <taxon>Bacilli</taxon>
        <taxon>Bacillales</taxon>
        <taxon>Alicyclobacillaceae</taxon>
        <taxon>Alicyclobacillus</taxon>
    </lineage>
</organism>
<dbReference type="InterPro" id="IPR000534">
    <property type="entry name" value="Semialdehyde_DH_NAD-bd"/>
</dbReference>
<protein>
    <recommendedName>
        <fullName evidence="7">N-acetyl-gamma-glutamyl-phosphate reductase</fullName>
        <shortName evidence="7">AGPR</shortName>
        <ecNumber evidence="7">1.2.1.38</ecNumber>
    </recommendedName>
    <alternativeName>
        <fullName evidence="7">N-acetyl-glutamate semialdehyde dehydrogenase</fullName>
        <shortName evidence="7">NAGSA dehydrogenase</shortName>
    </alternativeName>
</protein>
<accession>A0A0P9CRB6</accession>
<feature type="domain" description="Semialdehyde dehydrogenase NAD-binding" evidence="9">
    <location>
        <begin position="6"/>
        <end position="143"/>
    </location>
</feature>
<dbReference type="PANTHER" id="PTHR32338:SF10">
    <property type="entry name" value="N-ACETYL-GAMMA-GLUTAMYL-PHOSPHATE REDUCTASE, CHLOROPLASTIC-RELATED"/>
    <property type="match status" value="1"/>
</dbReference>
<comment type="catalytic activity">
    <reaction evidence="6 7">
        <text>N-acetyl-L-glutamate 5-semialdehyde + phosphate + NADP(+) = N-acetyl-L-glutamyl 5-phosphate + NADPH + H(+)</text>
        <dbReference type="Rhea" id="RHEA:21588"/>
        <dbReference type="ChEBI" id="CHEBI:15378"/>
        <dbReference type="ChEBI" id="CHEBI:29123"/>
        <dbReference type="ChEBI" id="CHEBI:43474"/>
        <dbReference type="ChEBI" id="CHEBI:57783"/>
        <dbReference type="ChEBI" id="CHEBI:57936"/>
        <dbReference type="ChEBI" id="CHEBI:58349"/>
        <dbReference type="EC" id="1.2.1.38"/>
    </reaction>
</comment>
<keyword evidence="2 7" id="KW-0055">Arginine biosynthesis</keyword>
<comment type="caution">
    <text evidence="10">The sequence shown here is derived from an EMBL/GenBank/DDBJ whole genome shotgun (WGS) entry which is preliminary data.</text>
</comment>
<evidence type="ECO:0000256" key="6">
    <source>
        <dbReference type="ARBA" id="ARBA00050557"/>
    </source>
</evidence>
<dbReference type="SUPFAM" id="SSF51735">
    <property type="entry name" value="NAD(P)-binding Rossmann-fold domains"/>
    <property type="match status" value="1"/>
</dbReference>
<comment type="pathway">
    <text evidence="1 7">Amino-acid biosynthesis; L-arginine biosynthesis; N(2)-acetyl-L-ornithine from L-glutamate: step 3/4.</text>
</comment>
<dbReference type="InterPro" id="IPR000706">
    <property type="entry name" value="AGPR_type-1"/>
</dbReference>
<evidence type="ECO:0000256" key="5">
    <source>
        <dbReference type="ARBA" id="ARBA00023002"/>
    </source>
</evidence>
<dbReference type="GO" id="GO:0070401">
    <property type="term" value="F:NADP+ binding"/>
    <property type="evidence" value="ECO:0007669"/>
    <property type="project" value="InterPro"/>
</dbReference>
<dbReference type="Gene3D" id="3.40.50.720">
    <property type="entry name" value="NAD(P)-binding Rossmann-like Domain"/>
    <property type="match status" value="1"/>
</dbReference>